<reference evidence="2 3" key="1">
    <citation type="submission" date="2015-12" db="EMBL/GenBank/DDBJ databases">
        <title>Draft genome sequence of Moniliophthora roreri, the causal agent of frosty pod rot of cacao.</title>
        <authorList>
            <person name="Aime M.C."/>
            <person name="Diaz-Valderrama J.R."/>
            <person name="Kijpornyongpan T."/>
            <person name="Phillips-Mora W."/>
        </authorList>
    </citation>
    <scope>NUCLEOTIDE SEQUENCE [LARGE SCALE GENOMIC DNA]</scope>
    <source>
        <strain evidence="2 3">MCA 2952</strain>
    </source>
</reference>
<comment type="caution">
    <text evidence="2">The sequence shown here is derived from an EMBL/GenBank/DDBJ whole genome shotgun (WGS) entry which is preliminary data.</text>
</comment>
<dbReference type="AlphaFoldDB" id="A0A0W0EXC6"/>
<proteinExistence type="predicted"/>
<evidence type="ECO:0000256" key="1">
    <source>
        <dbReference type="SAM" id="MobiDB-lite"/>
    </source>
</evidence>
<protein>
    <submittedName>
        <fullName evidence="2">Uncharacterized protein</fullName>
    </submittedName>
</protein>
<organism evidence="2 3">
    <name type="scientific">Moniliophthora roreri</name>
    <name type="common">Frosty pod rot fungus</name>
    <name type="synonym">Monilia roreri</name>
    <dbReference type="NCBI Taxonomy" id="221103"/>
    <lineage>
        <taxon>Eukaryota</taxon>
        <taxon>Fungi</taxon>
        <taxon>Dikarya</taxon>
        <taxon>Basidiomycota</taxon>
        <taxon>Agaricomycotina</taxon>
        <taxon>Agaricomycetes</taxon>
        <taxon>Agaricomycetidae</taxon>
        <taxon>Agaricales</taxon>
        <taxon>Marasmiineae</taxon>
        <taxon>Marasmiaceae</taxon>
        <taxon>Moniliophthora</taxon>
    </lineage>
</organism>
<dbReference type="EMBL" id="LATX01002468">
    <property type="protein sequence ID" value="KTB28683.1"/>
    <property type="molecule type" value="Genomic_DNA"/>
</dbReference>
<accession>A0A0W0EXC6</accession>
<sequence>MSLKTWFSSKDHHSQQGINVDPEKSTSVPDSTEGEMEYGEFQELRRGSIRWTGYVAPPSKVDIPHPNSPTSVKATKTFNRVRIVDHSGTSSANEFLQVEYEGAGAQSVWHRDFLLFSRQRPPYFAQLFGVNRSSLPSLVFHENLIPLSEALKKQENIVFTMIPYEDRPPVAIQMTLSAMILPTDSIRHDTVTSSISWNQNRLIESLWIRVDHRMLCIGPSTSAADMDFLMPQISFLRSALECTQVLKCEANVEAKTTSLQKGFSSVISLSVPSMISPKSGSEREGDVCIGPAFLCPTTTRAVYCRTSWKPQLVPGRLWQCNYPATVVQMQRSQWKGWTRVQIPAQDHDVVVTATCRVKLSKADLQLLQLGYVSQCDALYVTESAASIEYSSLQLIESVKVVISITIAAQNRGCDRFLFIELLSTCHRGLDVHQMLSRTPVIYCSADPAGSDSNRIESIRVSFHCEYRPRDDGMREDAWDAYI</sequence>
<dbReference type="Proteomes" id="UP000054988">
    <property type="component" value="Unassembled WGS sequence"/>
</dbReference>
<name>A0A0W0EXC6_MONRR</name>
<evidence type="ECO:0000313" key="3">
    <source>
        <dbReference type="Proteomes" id="UP000054988"/>
    </source>
</evidence>
<feature type="region of interest" description="Disordered" evidence="1">
    <location>
        <begin position="1"/>
        <end position="33"/>
    </location>
</feature>
<gene>
    <name evidence="2" type="ORF">WG66_18744</name>
</gene>
<evidence type="ECO:0000313" key="2">
    <source>
        <dbReference type="EMBL" id="KTB28683.1"/>
    </source>
</evidence>